<evidence type="ECO:0000313" key="2">
    <source>
        <dbReference type="Proteomes" id="UP000182375"/>
    </source>
</evidence>
<gene>
    <name evidence="1" type="ORF">SAMN04490357_1753</name>
</gene>
<dbReference type="AlphaFoldDB" id="A0A1H4RPH0"/>
<dbReference type="STRING" id="67331.SAMN04490357_1753"/>
<name>A0A1H4RPH0_9ACTN</name>
<evidence type="ECO:0000313" key="1">
    <source>
        <dbReference type="EMBL" id="SEC33708.1"/>
    </source>
</evidence>
<organism evidence="1 2">
    <name type="scientific">Streptomyces misionensis</name>
    <dbReference type="NCBI Taxonomy" id="67331"/>
    <lineage>
        <taxon>Bacteria</taxon>
        <taxon>Bacillati</taxon>
        <taxon>Actinomycetota</taxon>
        <taxon>Actinomycetes</taxon>
        <taxon>Kitasatosporales</taxon>
        <taxon>Streptomycetaceae</taxon>
        <taxon>Streptomyces</taxon>
    </lineage>
</organism>
<protein>
    <submittedName>
        <fullName evidence="1">Uncharacterized protein</fullName>
    </submittedName>
</protein>
<sequence length="63" mass="7129">MAAYLTDPTTYEPPTPVRGCRVCGALQRQIDVVDNPRNKEYDPSKATDLRVEMRRHHSGKEAS</sequence>
<proteinExistence type="predicted"/>
<reference evidence="1 2" key="1">
    <citation type="submission" date="2016-10" db="EMBL/GenBank/DDBJ databases">
        <authorList>
            <person name="de Groot N.N."/>
        </authorList>
    </citation>
    <scope>NUCLEOTIDE SEQUENCE [LARGE SCALE GENOMIC DNA]</scope>
    <source>
        <strain evidence="1 2">DSM 40306</strain>
    </source>
</reference>
<accession>A0A1H4RPH0</accession>
<dbReference type="Proteomes" id="UP000182375">
    <property type="component" value="Unassembled WGS sequence"/>
</dbReference>
<dbReference type="EMBL" id="FNTD01000004">
    <property type="protein sequence ID" value="SEC33708.1"/>
    <property type="molecule type" value="Genomic_DNA"/>
</dbReference>